<evidence type="ECO:0000313" key="5">
    <source>
        <dbReference type="EMBL" id="AIA85882.1"/>
    </source>
</evidence>
<evidence type="ECO:0000256" key="3">
    <source>
        <dbReference type="RuleBase" id="RU361153"/>
    </source>
</evidence>
<dbReference type="Gene3D" id="3.20.20.80">
    <property type="entry name" value="Glycosidases"/>
    <property type="match status" value="1"/>
</dbReference>
<dbReference type="InterPro" id="IPR017853">
    <property type="entry name" value="GH"/>
</dbReference>
<evidence type="ECO:0000256" key="2">
    <source>
        <dbReference type="ARBA" id="ARBA00023295"/>
    </source>
</evidence>
<comment type="similarity">
    <text evidence="3">Belongs to the glycosyl hydrolase 5 (cellulase A) family.</text>
</comment>
<protein>
    <submittedName>
        <fullName evidence="5">Cellulase</fullName>
    </submittedName>
</protein>
<dbReference type="GO" id="GO:0004553">
    <property type="term" value="F:hydrolase activity, hydrolyzing O-glycosyl compounds"/>
    <property type="evidence" value="ECO:0007669"/>
    <property type="project" value="InterPro"/>
</dbReference>
<dbReference type="PANTHER" id="PTHR34142">
    <property type="entry name" value="ENDO-BETA-1,4-GLUCANASE A"/>
    <property type="match status" value="1"/>
</dbReference>
<reference evidence="5" key="1">
    <citation type="journal article" date="2013" name="Environ. Microbiol.">
        <title>Seasonally variable intestinal metagenomes of the red palm weevil (Rhynchophorus ferrugineus).</title>
        <authorList>
            <person name="Jia S."/>
            <person name="Zhang X."/>
            <person name="Zhang G."/>
            <person name="Yin A."/>
            <person name="Zhang S."/>
            <person name="Li F."/>
            <person name="Wang L."/>
            <person name="Zhao D."/>
            <person name="Yun Q."/>
            <person name="Tala"/>
            <person name="Wang J."/>
            <person name="Sun G."/>
            <person name="Baabdullah M."/>
            <person name="Yu X."/>
            <person name="Hu S."/>
            <person name="Al-Mssallem I.S."/>
            <person name="Yu J."/>
        </authorList>
    </citation>
    <scope>NUCLEOTIDE SEQUENCE</scope>
</reference>
<evidence type="ECO:0000259" key="4">
    <source>
        <dbReference type="Pfam" id="PF00150"/>
    </source>
</evidence>
<dbReference type="InterPro" id="IPR001547">
    <property type="entry name" value="Glyco_hydro_5"/>
</dbReference>
<feature type="non-terminal residue" evidence="5">
    <location>
        <position position="147"/>
    </location>
</feature>
<organism evidence="5">
    <name type="scientific">uncultured Xanthomonas sp</name>
    <dbReference type="NCBI Taxonomy" id="152831"/>
    <lineage>
        <taxon>Bacteria</taxon>
        <taxon>Pseudomonadati</taxon>
        <taxon>Pseudomonadota</taxon>
        <taxon>Gammaproteobacteria</taxon>
        <taxon>Lysobacterales</taxon>
        <taxon>Lysobacteraceae</taxon>
        <taxon>Xanthomonas</taxon>
        <taxon>environmental samples</taxon>
    </lineage>
</organism>
<sequence>MNDWCASTTIGAERLASFTSWLKTNNRRGFLGEFAGGRNETCYAALQNMLSHVDTNSDVWLGWTYWAAGPWWDEYIFTLEPKDSADRPQLAVLSEFLPPNAGTSPTTGTVPHTGATTTPLPILTPVYLPEVRSYALRRGSCWLPISA</sequence>
<dbReference type="SUPFAM" id="SSF51445">
    <property type="entry name" value="(Trans)glycosidases"/>
    <property type="match status" value="1"/>
</dbReference>
<dbReference type="EMBL" id="KF118620">
    <property type="protein sequence ID" value="AIA85882.1"/>
    <property type="molecule type" value="Genomic_DNA"/>
</dbReference>
<proteinExistence type="inferred from homology"/>
<dbReference type="GO" id="GO:0009251">
    <property type="term" value="P:glucan catabolic process"/>
    <property type="evidence" value="ECO:0007669"/>
    <property type="project" value="TreeGrafter"/>
</dbReference>
<name>A0A060BTB8_9XANT</name>
<dbReference type="PANTHER" id="PTHR34142:SF1">
    <property type="entry name" value="GLYCOSIDE HYDROLASE FAMILY 5 DOMAIN-CONTAINING PROTEIN"/>
    <property type="match status" value="1"/>
</dbReference>
<keyword evidence="2 3" id="KW-0326">Glycosidase</keyword>
<dbReference type="AlphaFoldDB" id="A0A060BTB8"/>
<feature type="domain" description="Glycoside hydrolase family 5" evidence="4">
    <location>
        <begin position="5"/>
        <end position="68"/>
    </location>
</feature>
<dbReference type="Pfam" id="PF00150">
    <property type="entry name" value="Cellulase"/>
    <property type="match status" value="1"/>
</dbReference>
<keyword evidence="1 3" id="KW-0378">Hydrolase</keyword>
<evidence type="ECO:0000256" key="1">
    <source>
        <dbReference type="ARBA" id="ARBA00022801"/>
    </source>
</evidence>
<accession>A0A060BTB8</accession>